<dbReference type="GO" id="GO:1990904">
    <property type="term" value="C:ribonucleoprotein complex"/>
    <property type="evidence" value="ECO:0007669"/>
    <property type="project" value="UniProtKB-KW"/>
</dbReference>
<reference evidence="7" key="1">
    <citation type="submission" date="2022-11" db="UniProtKB">
        <authorList>
            <consortium name="WormBaseParasite"/>
        </authorList>
    </citation>
    <scope>IDENTIFICATION</scope>
</reference>
<dbReference type="WBParaSite" id="jg8743">
    <property type="protein sequence ID" value="jg8743"/>
    <property type="gene ID" value="jg8743"/>
</dbReference>
<proteinExistence type="inferred from homology"/>
<name>A0A915ERK8_9BILA</name>
<comment type="similarity">
    <text evidence="2">Belongs to the eukaryotic ribosomal protein P1/P2 family.</text>
</comment>
<evidence type="ECO:0000313" key="6">
    <source>
        <dbReference type="Proteomes" id="UP000887574"/>
    </source>
</evidence>
<dbReference type="AlphaFoldDB" id="A0A915ERK8"/>
<dbReference type="Proteomes" id="UP000887574">
    <property type="component" value="Unplaced"/>
</dbReference>
<evidence type="ECO:0000256" key="1">
    <source>
        <dbReference type="ARBA" id="ARBA00003362"/>
    </source>
</evidence>
<keyword evidence="6" id="KW-1185">Reference proteome</keyword>
<dbReference type="GO" id="GO:0005840">
    <property type="term" value="C:ribosome"/>
    <property type="evidence" value="ECO:0007669"/>
    <property type="project" value="UniProtKB-KW"/>
</dbReference>
<organism evidence="6 7">
    <name type="scientific">Ditylenchus dipsaci</name>
    <dbReference type="NCBI Taxonomy" id="166011"/>
    <lineage>
        <taxon>Eukaryota</taxon>
        <taxon>Metazoa</taxon>
        <taxon>Ecdysozoa</taxon>
        <taxon>Nematoda</taxon>
        <taxon>Chromadorea</taxon>
        <taxon>Rhabditida</taxon>
        <taxon>Tylenchina</taxon>
        <taxon>Tylenchomorpha</taxon>
        <taxon>Sphaerularioidea</taxon>
        <taxon>Anguinidae</taxon>
        <taxon>Anguininae</taxon>
        <taxon>Ditylenchus</taxon>
    </lineage>
</organism>
<accession>A0A915ERK8</accession>
<evidence type="ECO:0000256" key="5">
    <source>
        <dbReference type="SAM" id="Phobius"/>
    </source>
</evidence>
<sequence length="67" mass="7251">MKCQISKVQNYSYLFAAILAIEMKYLAAYMLSAMACGEDPSFEKIQGVLATGGLGVDADNLRLVINS</sequence>
<evidence type="ECO:0000313" key="7">
    <source>
        <dbReference type="WBParaSite" id="jg8743"/>
    </source>
</evidence>
<keyword evidence="5" id="KW-0812">Transmembrane</keyword>
<feature type="transmembrane region" description="Helical" evidence="5">
    <location>
        <begin position="12"/>
        <end position="31"/>
    </location>
</feature>
<evidence type="ECO:0000256" key="3">
    <source>
        <dbReference type="ARBA" id="ARBA00022980"/>
    </source>
</evidence>
<keyword evidence="5" id="KW-1133">Transmembrane helix</keyword>
<keyword evidence="4" id="KW-0687">Ribonucleoprotein</keyword>
<dbReference type="Gene3D" id="1.10.10.1410">
    <property type="match status" value="1"/>
</dbReference>
<comment type="function">
    <text evidence="1">Plays an important role in the elongation step of protein synthesis.</text>
</comment>
<keyword evidence="5" id="KW-0472">Membrane</keyword>
<dbReference type="InterPro" id="IPR038716">
    <property type="entry name" value="P1/P2_N_sf"/>
</dbReference>
<evidence type="ECO:0000256" key="4">
    <source>
        <dbReference type="ARBA" id="ARBA00023274"/>
    </source>
</evidence>
<keyword evidence="3" id="KW-0689">Ribosomal protein</keyword>
<evidence type="ECO:0000256" key="2">
    <source>
        <dbReference type="ARBA" id="ARBA00005436"/>
    </source>
</evidence>
<protein>
    <submittedName>
        <fullName evidence="7">60S acidic ribosomal protein P2</fullName>
    </submittedName>
</protein>